<dbReference type="Pfam" id="PF07011">
    <property type="entry name" value="Elf4"/>
    <property type="match status" value="1"/>
</dbReference>
<evidence type="ECO:0000313" key="7">
    <source>
        <dbReference type="EMBL" id="KAK1630616.1"/>
    </source>
</evidence>
<dbReference type="GO" id="GO:0005634">
    <property type="term" value="C:nucleus"/>
    <property type="evidence" value="ECO:0007669"/>
    <property type="project" value="UniProtKB-SubCell"/>
</dbReference>
<evidence type="ECO:0000256" key="1">
    <source>
        <dbReference type="ARBA" id="ARBA00004123"/>
    </source>
</evidence>
<dbReference type="AlphaFoldDB" id="A0AAD8W2X6"/>
<dbReference type="GO" id="GO:0042753">
    <property type="term" value="P:positive regulation of circadian rhythm"/>
    <property type="evidence" value="ECO:0007669"/>
    <property type="project" value="InterPro"/>
</dbReference>
<proteinExistence type="inferred from homology"/>
<keyword evidence="3" id="KW-0090">Biological rhythms</keyword>
<organism evidence="7 8">
    <name type="scientific">Lolium multiflorum</name>
    <name type="common">Italian ryegrass</name>
    <name type="synonym">Lolium perenne subsp. multiflorum</name>
    <dbReference type="NCBI Taxonomy" id="4521"/>
    <lineage>
        <taxon>Eukaryota</taxon>
        <taxon>Viridiplantae</taxon>
        <taxon>Streptophyta</taxon>
        <taxon>Embryophyta</taxon>
        <taxon>Tracheophyta</taxon>
        <taxon>Spermatophyta</taxon>
        <taxon>Magnoliopsida</taxon>
        <taxon>Liliopsida</taxon>
        <taxon>Poales</taxon>
        <taxon>Poaceae</taxon>
        <taxon>BOP clade</taxon>
        <taxon>Pooideae</taxon>
        <taxon>Poodae</taxon>
        <taxon>Poeae</taxon>
        <taxon>Poeae Chloroplast Group 2 (Poeae type)</taxon>
        <taxon>Loliodinae</taxon>
        <taxon>Loliinae</taxon>
        <taxon>Lolium</taxon>
    </lineage>
</organism>
<dbReference type="Proteomes" id="UP001231189">
    <property type="component" value="Unassembled WGS sequence"/>
</dbReference>
<dbReference type="GO" id="GO:0048511">
    <property type="term" value="P:rhythmic process"/>
    <property type="evidence" value="ECO:0007669"/>
    <property type="project" value="UniProtKB-KW"/>
</dbReference>
<dbReference type="InterPro" id="IPR040462">
    <property type="entry name" value="EARLY_FLOWERING_4"/>
</dbReference>
<keyword evidence="8" id="KW-1185">Reference proteome</keyword>
<protein>
    <recommendedName>
        <fullName evidence="6">Protein EARLY FLOWERING 4 domain-containing protein</fullName>
    </recommendedName>
</protein>
<comment type="caution">
    <text evidence="7">The sequence shown here is derived from an EMBL/GenBank/DDBJ whole genome shotgun (WGS) entry which is preliminary data.</text>
</comment>
<dbReference type="PANTHER" id="PTHR33469:SF32">
    <property type="entry name" value="OS08G0366300 PROTEIN"/>
    <property type="match status" value="1"/>
</dbReference>
<dbReference type="EMBL" id="JAUUTY010000005">
    <property type="protein sequence ID" value="KAK1630616.1"/>
    <property type="molecule type" value="Genomic_DNA"/>
</dbReference>
<keyword evidence="4" id="KW-0539">Nucleus</keyword>
<evidence type="ECO:0000256" key="4">
    <source>
        <dbReference type="ARBA" id="ARBA00023242"/>
    </source>
</evidence>
<gene>
    <name evidence="7" type="ORF">QYE76_004931</name>
</gene>
<sequence>MENGNGVGGEPVPNGGGAGDGKAVQVFERCLGQVQGILEHNRVLIQEIQQNQESGEDGGLNRNVALIRELNSNIARVGSLYCDLSAAFAQGTPAARAADAAKGYNKRSRPPH</sequence>
<evidence type="ECO:0000256" key="3">
    <source>
        <dbReference type="ARBA" id="ARBA00023108"/>
    </source>
</evidence>
<comment type="subcellular location">
    <subcellularLocation>
        <location evidence="1">Nucleus</location>
    </subcellularLocation>
</comment>
<feature type="region of interest" description="Disordered" evidence="5">
    <location>
        <begin position="1"/>
        <end position="20"/>
    </location>
</feature>
<reference evidence="7" key="1">
    <citation type="submission" date="2023-07" db="EMBL/GenBank/DDBJ databases">
        <title>A chromosome-level genome assembly of Lolium multiflorum.</title>
        <authorList>
            <person name="Chen Y."/>
            <person name="Copetti D."/>
            <person name="Kolliker R."/>
            <person name="Studer B."/>
        </authorList>
    </citation>
    <scope>NUCLEOTIDE SEQUENCE</scope>
    <source>
        <strain evidence="7">02402/16</strain>
        <tissue evidence="7">Leaf</tissue>
    </source>
</reference>
<evidence type="ECO:0000256" key="5">
    <source>
        <dbReference type="SAM" id="MobiDB-lite"/>
    </source>
</evidence>
<comment type="similarity">
    <text evidence="2">Belongs to the EARLY FLOWERING 4 family.</text>
</comment>
<name>A0AAD8W2X6_LOLMU</name>
<accession>A0AAD8W2X6</accession>
<dbReference type="GO" id="GO:0009649">
    <property type="term" value="P:entrainment of circadian clock"/>
    <property type="evidence" value="ECO:0007669"/>
    <property type="project" value="TreeGrafter"/>
</dbReference>
<evidence type="ECO:0000259" key="6">
    <source>
        <dbReference type="Pfam" id="PF07011"/>
    </source>
</evidence>
<dbReference type="PANTHER" id="PTHR33469">
    <property type="entry name" value="PROTEIN ELF4-LIKE 4"/>
    <property type="match status" value="1"/>
</dbReference>
<dbReference type="InterPro" id="IPR009741">
    <property type="entry name" value="EARLY_FLOWERING_4_dom"/>
</dbReference>
<evidence type="ECO:0000313" key="8">
    <source>
        <dbReference type="Proteomes" id="UP001231189"/>
    </source>
</evidence>
<feature type="domain" description="Protein EARLY FLOWERING 4" evidence="6">
    <location>
        <begin position="19"/>
        <end position="97"/>
    </location>
</feature>
<evidence type="ECO:0000256" key="2">
    <source>
        <dbReference type="ARBA" id="ARBA00009514"/>
    </source>
</evidence>